<dbReference type="AlphaFoldDB" id="A0A166KEK2"/>
<dbReference type="RefSeq" id="WP_006198439.1">
    <property type="nucleotide sequence ID" value="NZ_CAWMRI010000053.1"/>
</dbReference>
<gene>
    <name evidence="2" type="ORF">A2T98_04515</name>
</gene>
<protein>
    <submittedName>
        <fullName evidence="2">Uncharacterized protein</fullName>
    </submittedName>
</protein>
<dbReference type="GeneID" id="78016716"/>
<name>A0A166KEK2_NODSP</name>
<feature type="region of interest" description="Disordered" evidence="1">
    <location>
        <begin position="81"/>
        <end position="105"/>
    </location>
</feature>
<feature type="compositionally biased region" description="Low complexity" evidence="1">
    <location>
        <begin position="84"/>
        <end position="105"/>
    </location>
</feature>
<sequence length="265" mass="29471">MLNNITKFLTARQWRFPILVLLLTLGVVGEQTKPVWSNQIETASGAMEVDANFAESSNQAPVLSRLRQVREQRNLIQKMAAERQNSQNPQQSPPDSLNTDNSQVQQRSRFVSSAKLLNNINTAPQPTSLFTRPESVRANFPTKDGTYLYGQSPVANQIGQAYVLFENRDGRITGALYMPQSEFSCFQGAIDQSGELAMTVTTSPGEVGTNQLATGNQFQIPSYSDDQMVSYPYSVALQDYHQLNSISTNDQRILEMCKEVYSGAN</sequence>
<dbReference type="Proteomes" id="UP000076555">
    <property type="component" value="Unassembled WGS sequence"/>
</dbReference>
<evidence type="ECO:0000256" key="1">
    <source>
        <dbReference type="SAM" id="MobiDB-lite"/>
    </source>
</evidence>
<proteinExistence type="predicted"/>
<dbReference type="OrthoDB" id="422458at2"/>
<comment type="caution">
    <text evidence="2">The sequence shown here is derived from an EMBL/GenBank/DDBJ whole genome shotgun (WGS) entry which is preliminary data.</text>
</comment>
<reference evidence="2 3" key="1">
    <citation type="submission" date="2016-04" db="EMBL/GenBank/DDBJ databases">
        <title>Draft Genome Assembly of the Bloom-forming Cyanobacterium Nodularia spumigena Strain CENA596 in Shrimp Production Ponds.</title>
        <authorList>
            <person name="Popin R.V."/>
            <person name="Rigonato J."/>
            <person name="Abreu V.A."/>
            <person name="Andreote A.P."/>
            <person name="Silveira S.B."/>
            <person name="Odebrecht C."/>
            <person name="Fiore M.F."/>
        </authorList>
    </citation>
    <scope>NUCLEOTIDE SEQUENCE [LARGE SCALE GENOMIC DNA]</scope>
    <source>
        <strain evidence="2 3">CENA596</strain>
    </source>
</reference>
<organism evidence="2 3">
    <name type="scientific">Nodularia spumigena CENA596</name>
    <dbReference type="NCBI Taxonomy" id="1819295"/>
    <lineage>
        <taxon>Bacteria</taxon>
        <taxon>Bacillati</taxon>
        <taxon>Cyanobacteriota</taxon>
        <taxon>Cyanophyceae</taxon>
        <taxon>Nostocales</taxon>
        <taxon>Nodulariaceae</taxon>
        <taxon>Nodularia</taxon>
    </lineage>
</organism>
<evidence type="ECO:0000313" key="3">
    <source>
        <dbReference type="Proteomes" id="UP000076555"/>
    </source>
</evidence>
<dbReference type="EMBL" id="LWAJ01000053">
    <property type="protein sequence ID" value="KZL51006.1"/>
    <property type="molecule type" value="Genomic_DNA"/>
</dbReference>
<evidence type="ECO:0000313" key="2">
    <source>
        <dbReference type="EMBL" id="KZL51006.1"/>
    </source>
</evidence>
<accession>A0A166KEK2</accession>